<dbReference type="PANTHER" id="PTHR33096">
    <property type="entry name" value="CXC2 DOMAIN-CONTAINING PROTEIN"/>
    <property type="match status" value="1"/>
</dbReference>
<dbReference type="AlphaFoldDB" id="A0A067Q806"/>
<evidence type="ECO:0000313" key="2">
    <source>
        <dbReference type="Proteomes" id="UP000027265"/>
    </source>
</evidence>
<organism evidence="1 2">
    <name type="scientific">Jaapia argillacea MUCL 33604</name>
    <dbReference type="NCBI Taxonomy" id="933084"/>
    <lineage>
        <taxon>Eukaryota</taxon>
        <taxon>Fungi</taxon>
        <taxon>Dikarya</taxon>
        <taxon>Basidiomycota</taxon>
        <taxon>Agaricomycotina</taxon>
        <taxon>Agaricomycetes</taxon>
        <taxon>Agaricomycetidae</taxon>
        <taxon>Jaapiales</taxon>
        <taxon>Jaapiaceae</taxon>
        <taxon>Jaapia</taxon>
    </lineage>
</organism>
<dbReference type="Pfam" id="PF18758">
    <property type="entry name" value="KDZ"/>
    <property type="match status" value="1"/>
</dbReference>
<dbReference type="OrthoDB" id="3251205at2759"/>
<proteinExistence type="predicted"/>
<protein>
    <submittedName>
        <fullName evidence="1">Uncharacterized protein</fullName>
    </submittedName>
</protein>
<accession>A0A067Q806</accession>
<name>A0A067Q806_9AGAM</name>
<gene>
    <name evidence="1" type="ORF">JAAARDRAFT_126899</name>
</gene>
<dbReference type="InterPro" id="IPR040521">
    <property type="entry name" value="KDZ"/>
</dbReference>
<dbReference type="EMBL" id="KL197715">
    <property type="protein sequence ID" value="KDQ59627.1"/>
    <property type="molecule type" value="Genomic_DNA"/>
</dbReference>
<dbReference type="Proteomes" id="UP000027265">
    <property type="component" value="Unassembled WGS sequence"/>
</dbReference>
<dbReference type="PANTHER" id="PTHR33096:SF1">
    <property type="entry name" value="CXC1-LIKE CYSTEINE CLUSTER ASSOCIATED WITH KDZ TRANSPOSASES DOMAIN-CONTAINING PROTEIN"/>
    <property type="match status" value="1"/>
</dbReference>
<reference evidence="2" key="1">
    <citation type="journal article" date="2014" name="Proc. Natl. Acad. Sci. U.S.A.">
        <title>Extensive sampling of basidiomycete genomes demonstrates inadequacy of the white-rot/brown-rot paradigm for wood decay fungi.</title>
        <authorList>
            <person name="Riley R."/>
            <person name="Salamov A.A."/>
            <person name="Brown D.W."/>
            <person name="Nagy L.G."/>
            <person name="Floudas D."/>
            <person name="Held B.W."/>
            <person name="Levasseur A."/>
            <person name="Lombard V."/>
            <person name="Morin E."/>
            <person name="Otillar R."/>
            <person name="Lindquist E.A."/>
            <person name="Sun H."/>
            <person name="LaButti K.M."/>
            <person name="Schmutz J."/>
            <person name="Jabbour D."/>
            <person name="Luo H."/>
            <person name="Baker S.E."/>
            <person name="Pisabarro A.G."/>
            <person name="Walton J.D."/>
            <person name="Blanchette R.A."/>
            <person name="Henrissat B."/>
            <person name="Martin F."/>
            <person name="Cullen D."/>
            <person name="Hibbett D.S."/>
            <person name="Grigoriev I.V."/>
        </authorList>
    </citation>
    <scope>NUCLEOTIDE SEQUENCE [LARGE SCALE GENOMIC DNA]</scope>
    <source>
        <strain evidence="2">MUCL 33604</strain>
    </source>
</reference>
<keyword evidence="2" id="KW-1185">Reference proteome</keyword>
<dbReference type="HOGENOM" id="CLU_056797_1_0_1"/>
<dbReference type="InParanoid" id="A0A067Q806"/>
<sequence>MEVHGEDICIGYDIGCALERTIEKSSLGPKAKELRLCLAVGAFHGHAHNCGCQLNWHPLYIKGIGRSDLEGCERAFASSNAVTPTTQHASKFHRHQAVEQHFSFLDEDKYVLMTLFFFNHYREALHIANNWPEQLQELQSRLNISEDDFAIFIQQEREYLQGLKKEPPEETLQFNYVKALEALVSTESDLNNARNAVDFVMYTPAQSNVHDSLVKGNRVLCSCQKKWENTLATVTQLENQLSIEGQWAVDSVEYKEVKEKLREREYQKALDELERLVVQRLFELSKLNVSGTGNVNDLS</sequence>
<evidence type="ECO:0000313" key="1">
    <source>
        <dbReference type="EMBL" id="KDQ59627.1"/>
    </source>
</evidence>